<dbReference type="AlphaFoldDB" id="A0A6G1JIG1"/>
<accession>A0A6G1JIG1</accession>
<dbReference type="Gene3D" id="3.90.1200.10">
    <property type="match status" value="1"/>
</dbReference>
<organism evidence="2 3">
    <name type="scientific">Lentithecium fluviatile CBS 122367</name>
    <dbReference type="NCBI Taxonomy" id="1168545"/>
    <lineage>
        <taxon>Eukaryota</taxon>
        <taxon>Fungi</taxon>
        <taxon>Dikarya</taxon>
        <taxon>Ascomycota</taxon>
        <taxon>Pezizomycotina</taxon>
        <taxon>Dothideomycetes</taxon>
        <taxon>Pleosporomycetidae</taxon>
        <taxon>Pleosporales</taxon>
        <taxon>Massarineae</taxon>
        <taxon>Lentitheciaceae</taxon>
        <taxon>Lentithecium</taxon>
    </lineage>
</organism>
<sequence length="315" mass="36859">MIAMKVANITPADVPTSVNFDARSSSFFQYYSQLPSPEEVRSRAQAQYLAGTHWGWKTRGVATGYNAHPTPAVFEFENILLFVKWGSDVRISEAQTLYTIRKSYGDSIPVPEIYGWRKDGDEMFLYMEAIRGKTLEEVWPALNENERLHICGELRTILSNLRQLKQDPSDRFIGNITKENYYERALFEESQSETGPFPSVKEFHDWFIQQYKRMMPDPETVAEPYRKELPDDCEIVYTHGDFHRSNIIISFAPLRVAALIDWEQSAWLPAYWEECKAHWTADQFDEWAVKYLPLILDFHERIQEAWHYYTNPVGC</sequence>
<dbReference type="SUPFAM" id="SSF56112">
    <property type="entry name" value="Protein kinase-like (PK-like)"/>
    <property type="match status" value="1"/>
</dbReference>
<dbReference type="OrthoDB" id="5404599at2759"/>
<dbReference type="InterPro" id="IPR002575">
    <property type="entry name" value="Aminoglycoside_PTrfase"/>
</dbReference>
<keyword evidence="2" id="KW-0808">Transferase</keyword>
<protein>
    <submittedName>
        <fullName evidence="2">Phosphotransferase enzyme family protein</fullName>
    </submittedName>
</protein>
<dbReference type="PANTHER" id="PTHR21310:SF54">
    <property type="entry name" value="AMINOGLYCOSIDE PHOSPHOTRANSFERASE DOMAIN-CONTAINING PROTEIN"/>
    <property type="match status" value="1"/>
</dbReference>
<evidence type="ECO:0000313" key="3">
    <source>
        <dbReference type="Proteomes" id="UP000799291"/>
    </source>
</evidence>
<dbReference type="EMBL" id="MU005571">
    <property type="protein sequence ID" value="KAF2690334.1"/>
    <property type="molecule type" value="Genomic_DNA"/>
</dbReference>
<dbReference type="InterPro" id="IPR051678">
    <property type="entry name" value="AGP_Transferase"/>
</dbReference>
<name>A0A6G1JIG1_9PLEO</name>
<feature type="domain" description="Aminoglycoside phosphotransferase" evidence="1">
    <location>
        <begin position="107"/>
        <end position="288"/>
    </location>
</feature>
<evidence type="ECO:0000259" key="1">
    <source>
        <dbReference type="Pfam" id="PF01636"/>
    </source>
</evidence>
<reference evidence="2" key="1">
    <citation type="journal article" date="2020" name="Stud. Mycol.">
        <title>101 Dothideomycetes genomes: a test case for predicting lifestyles and emergence of pathogens.</title>
        <authorList>
            <person name="Haridas S."/>
            <person name="Albert R."/>
            <person name="Binder M."/>
            <person name="Bloem J."/>
            <person name="Labutti K."/>
            <person name="Salamov A."/>
            <person name="Andreopoulos B."/>
            <person name="Baker S."/>
            <person name="Barry K."/>
            <person name="Bills G."/>
            <person name="Bluhm B."/>
            <person name="Cannon C."/>
            <person name="Castanera R."/>
            <person name="Culley D."/>
            <person name="Daum C."/>
            <person name="Ezra D."/>
            <person name="Gonzalez J."/>
            <person name="Henrissat B."/>
            <person name="Kuo A."/>
            <person name="Liang C."/>
            <person name="Lipzen A."/>
            <person name="Lutzoni F."/>
            <person name="Magnuson J."/>
            <person name="Mondo S."/>
            <person name="Nolan M."/>
            <person name="Ohm R."/>
            <person name="Pangilinan J."/>
            <person name="Park H.-J."/>
            <person name="Ramirez L."/>
            <person name="Alfaro M."/>
            <person name="Sun H."/>
            <person name="Tritt A."/>
            <person name="Yoshinaga Y."/>
            <person name="Zwiers L.-H."/>
            <person name="Turgeon B."/>
            <person name="Goodwin S."/>
            <person name="Spatafora J."/>
            <person name="Crous P."/>
            <person name="Grigoriev I."/>
        </authorList>
    </citation>
    <scope>NUCLEOTIDE SEQUENCE</scope>
    <source>
        <strain evidence="2">CBS 122367</strain>
    </source>
</reference>
<dbReference type="Pfam" id="PF01636">
    <property type="entry name" value="APH"/>
    <property type="match status" value="1"/>
</dbReference>
<dbReference type="InterPro" id="IPR011009">
    <property type="entry name" value="Kinase-like_dom_sf"/>
</dbReference>
<gene>
    <name evidence="2" type="ORF">K458DRAFT_357060</name>
</gene>
<evidence type="ECO:0000313" key="2">
    <source>
        <dbReference type="EMBL" id="KAF2690334.1"/>
    </source>
</evidence>
<dbReference type="GO" id="GO:0016740">
    <property type="term" value="F:transferase activity"/>
    <property type="evidence" value="ECO:0007669"/>
    <property type="project" value="UniProtKB-KW"/>
</dbReference>
<dbReference type="Proteomes" id="UP000799291">
    <property type="component" value="Unassembled WGS sequence"/>
</dbReference>
<proteinExistence type="predicted"/>
<dbReference type="PANTHER" id="PTHR21310">
    <property type="entry name" value="AMINOGLYCOSIDE PHOSPHOTRANSFERASE-RELATED-RELATED"/>
    <property type="match status" value="1"/>
</dbReference>
<keyword evidence="3" id="KW-1185">Reference proteome</keyword>